<proteinExistence type="predicted"/>
<dbReference type="Proteomes" id="UP000249081">
    <property type="component" value="Unassembled WGS sequence"/>
</dbReference>
<reference evidence="2" key="1">
    <citation type="submission" date="2018-04" db="EMBL/GenBank/DDBJ databases">
        <authorList>
            <person name="Cornet L."/>
        </authorList>
    </citation>
    <scope>NUCLEOTIDE SEQUENCE [LARGE SCALE GENOMIC DNA]</scope>
</reference>
<dbReference type="CDD" id="cd07177">
    <property type="entry name" value="terB_like"/>
    <property type="match status" value="1"/>
</dbReference>
<sequence length="162" mass="17971">MPLQPPSPPSISPSQMTLLRIVSTMAWSDGHLADDEVSVMLDQFSRLFASDAGQQTALRNELRDYLMQNLPLEELVPKLNSPAQRELVLKLGYQVISASVRTPGEDLINQEEAEAYSKLVSLLDLPADVVQRVEQASDQAAIDHDHIIEHIATELKNFVQGN</sequence>
<accession>A0A2W4W832</accession>
<dbReference type="Gene3D" id="1.10.3680.10">
    <property type="entry name" value="TerB-like"/>
    <property type="match status" value="1"/>
</dbReference>
<comment type="caution">
    <text evidence="1">The sequence shown here is derived from an EMBL/GenBank/DDBJ whole genome shotgun (WGS) entry which is preliminary data.</text>
</comment>
<reference evidence="1 2" key="2">
    <citation type="submission" date="2018-06" db="EMBL/GenBank/DDBJ databases">
        <title>Metagenomic assembly of (sub)arctic Cyanobacteria and their associated microbiome from non-axenic cultures.</title>
        <authorList>
            <person name="Baurain D."/>
        </authorList>
    </citation>
    <scope>NUCLEOTIDE SEQUENCE [LARGE SCALE GENOMIC DNA]</scope>
    <source>
        <strain evidence="1">ULC041bin1</strain>
    </source>
</reference>
<keyword evidence="1" id="KW-0067">ATP-binding</keyword>
<protein>
    <submittedName>
        <fullName evidence="1">Branched-chain amino acid ABC transporter ATP-binding protein</fullName>
    </submittedName>
</protein>
<evidence type="ECO:0000313" key="2">
    <source>
        <dbReference type="Proteomes" id="UP000249081"/>
    </source>
</evidence>
<keyword evidence="1" id="KW-0547">Nucleotide-binding</keyword>
<gene>
    <name evidence="1" type="ORF">DCF17_10895</name>
</gene>
<evidence type="ECO:0000313" key="1">
    <source>
        <dbReference type="EMBL" id="PZO41294.1"/>
    </source>
</evidence>
<dbReference type="AlphaFoldDB" id="A0A2W4W832"/>
<organism evidence="1 2">
    <name type="scientific">Shackletoniella antarctica</name>
    <dbReference type="NCBI Taxonomy" id="268115"/>
    <lineage>
        <taxon>Bacteria</taxon>
        <taxon>Bacillati</taxon>
        <taxon>Cyanobacteriota</taxon>
        <taxon>Cyanophyceae</taxon>
        <taxon>Oculatellales</taxon>
        <taxon>Oculatellaceae</taxon>
        <taxon>Shackletoniella</taxon>
    </lineage>
</organism>
<dbReference type="SUPFAM" id="SSF158682">
    <property type="entry name" value="TerB-like"/>
    <property type="match status" value="1"/>
</dbReference>
<dbReference type="InterPro" id="IPR029024">
    <property type="entry name" value="TerB-like"/>
</dbReference>
<dbReference type="GO" id="GO:0005524">
    <property type="term" value="F:ATP binding"/>
    <property type="evidence" value="ECO:0007669"/>
    <property type="project" value="UniProtKB-KW"/>
</dbReference>
<name>A0A2W4W832_9CYAN</name>
<dbReference type="EMBL" id="QBMN01000066">
    <property type="protein sequence ID" value="PZO41294.1"/>
    <property type="molecule type" value="Genomic_DNA"/>
</dbReference>